<comment type="caution">
    <text evidence="2">The sequence shown here is derived from an EMBL/GenBank/DDBJ whole genome shotgun (WGS) entry which is preliminary data.</text>
</comment>
<feature type="non-terminal residue" evidence="2">
    <location>
        <position position="193"/>
    </location>
</feature>
<evidence type="ECO:0000313" key="2">
    <source>
        <dbReference type="EMBL" id="GMI24855.1"/>
    </source>
</evidence>
<protein>
    <submittedName>
        <fullName evidence="2">Uncharacterized protein</fullName>
    </submittedName>
</protein>
<dbReference type="InterPro" id="IPR018247">
    <property type="entry name" value="EF_Hand_1_Ca_BS"/>
</dbReference>
<gene>
    <name evidence="2" type="ORF">TeGR_g3811</name>
</gene>
<organism evidence="2 3">
    <name type="scientific">Tetraparma gracilis</name>
    <dbReference type="NCBI Taxonomy" id="2962635"/>
    <lineage>
        <taxon>Eukaryota</taxon>
        <taxon>Sar</taxon>
        <taxon>Stramenopiles</taxon>
        <taxon>Ochrophyta</taxon>
        <taxon>Bolidophyceae</taxon>
        <taxon>Parmales</taxon>
        <taxon>Triparmaceae</taxon>
        <taxon>Tetraparma</taxon>
    </lineage>
</organism>
<feature type="region of interest" description="Disordered" evidence="1">
    <location>
        <begin position="1"/>
        <end position="20"/>
    </location>
</feature>
<dbReference type="PROSITE" id="PS00018">
    <property type="entry name" value="EF_HAND_1"/>
    <property type="match status" value="1"/>
</dbReference>
<name>A0ABQ6MEQ3_9STRA</name>
<accession>A0ABQ6MEQ3</accession>
<sequence length="193" mass="20866">FDRAGGTAEIRPPPSASDTSPVAFSVPLGELFVSELLLDFMEVFLGFLLTASMKQGDKLDYLFSATDFDMDDDLCQAEISLTMKSAEAGLARLRGHAPAPERRVVDLAADWHKELVALGGSVGNGKVSRQSYLTFATDPNGPMLPVLRLYAEAEGSVDVDEDVEKENCASNQQQGEEFGEKRTGGDEFMAVKP</sequence>
<dbReference type="Proteomes" id="UP001165060">
    <property type="component" value="Unassembled WGS sequence"/>
</dbReference>
<feature type="non-terminal residue" evidence="2">
    <location>
        <position position="1"/>
    </location>
</feature>
<dbReference type="EMBL" id="BRYB01004050">
    <property type="protein sequence ID" value="GMI24855.1"/>
    <property type="molecule type" value="Genomic_DNA"/>
</dbReference>
<reference evidence="2 3" key="1">
    <citation type="journal article" date="2023" name="Commun. Biol.">
        <title>Genome analysis of Parmales, the sister group of diatoms, reveals the evolutionary specialization of diatoms from phago-mixotrophs to photoautotrophs.</title>
        <authorList>
            <person name="Ban H."/>
            <person name="Sato S."/>
            <person name="Yoshikawa S."/>
            <person name="Yamada K."/>
            <person name="Nakamura Y."/>
            <person name="Ichinomiya M."/>
            <person name="Sato N."/>
            <person name="Blanc-Mathieu R."/>
            <person name="Endo H."/>
            <person name="Kuwata A."/>
            <person name="Ogata H."/>
        </authorList>
    </citation>
    <scope>NUCLEOTIDE SEQUENCE [LARGE SCALE GENOMIC DNA]</scope>
</reference>
<proteinExistence type="predicted"/>
<evidence type="ECO:0000256" key="1">
    <source>
        <dbReference type="SAM" id="MobiDB-lite"/>
    </source>
</evidence>
<feature type="region of interest" description="Disordered" evidence="1">
    <location>
        <begin position="165"/>
        <end position="193"/>
    </location>
</feature>
<evidence type="ECO:0000313" key="3">
    <source>
        <dbReference type="Proteomes" id="UP001165060"/>
    </source>
</evidence>
<keyword evidence="3" id="KW-1185">Reference proteome</keyword>